<reference evidence="1" key="1">
    <citation type="journal article" date="2004" name="Nature">
        <title>Genome duplication in the teleost fish Tetraodon nigroviridis reveals the early vertebrate proto-karyotype.</title>
        <authorList>
            <person name="Jaillon O."/>
            <person name="Aury J.-M."/>
            <person name="Brunet F."/>
            <person name="Petit J.-L."/>
            <person name="Stange-Thomann N."/>
            <person name="Mauceli E."/>
            <person name="Bouneau L."/>
            <person name="Fischer C."/>
            <person name="Ozouf-Costaz C."/>
            <person name="Bernot A."/>
            <person name="Nicaud S."/>
            <person name="Jaffe D."/>
            <person name="Fisher S."/>
            <person name="Lutfalla G."/>
            <person name="Dossat C."/>
            <person name="Segurens B."/>
            <person name="Dasilva C."/>
            <person name="Salanoubat M."/>
            <person name="Levy M."/>
            <person name="Boudet N."/>
            <person name="Castellano S."/>
            <person name="Anthouard V."/>
            <person name="Jubin C."/>
            <person name="Castelli V."/>
            <person name="Katinka M."/>
            <person name="Vacherie B."/>
            <person name="Biemont C."/>
            <person name="Skalli Z."/>
            <person name="Cattolico L."/>
            <person name="Poulain J."/>
            <person name="De Berardinis V."/>
            <person name="Cruaud C."/>
            <person name="Duprat S."/>
            <person name="Brottier P."/>
            <person name="Coutanceau J.-P."/>
            <person name="Gouzy J."/>
            <person name="Parra G."/>
            <person name="Lardier G."/>
            <person name="Chapple C."/>
            <person name="McKernan K.J."/>
            <person name="McEwan P."/>
            <person name="Bosak S."/>
            <person name="Kellis M."/>
            <person name="Volff J.-N."/>
            <person name="Guigo R."/>
            <person name="Zody M.C."/>
            <person name="Mesirov J."/>
            <person name="Lindblad-Toh K."/>
            <person name="Birren B."/>
            <person name="Nusbaum C."/>
            <person name="Kahn D."/>
            <person name="Robinson-Rechavi M."/>
            <person name="Laudet V."/>
            <person name="Schachter V."/>
            <person name="Quetier F."/>
            <person name="Saurin W."/>
            <person name="Scarpelli C."/>
            <person name="Wincker P."/>
            <person name="Lander E.S."/>
            <person name="Weissenbach J."/>
            <person name="Roest Crollius H."/>
        </authorList>
    </citation>
    <scope>NUCLEOTIDE SEQUENCE [LARGE SCALE GENOMIC DNA]</scope>
</reference>
<comment type="caution">
    <text evidence="1">The sequence shown here is derived from an EMBL/GenBank/DDBJ whole genome shotgun (WGS) entry which is preliminary data.</text>
</comment>
<reference evidence="1" key="2">
    <citation type="submission" date="2004-02" db="EMBL/GenBank/DDBJ databases">
        <authorList>
            <consortium name="Genoscope"/>
            <consortium name="Whitehead Institute Centre for Genome Research"/>
        </authorList>
    </citation>
    <scope>NUCLEOTIDE SEQUENCE</scope>
</reference>
<dbReference type="AlphaFoldDB" id="Q4SFK2"/>
<proteinExistence type="predicted"/>
<sequence>MCQCKVICSNRTLSLMFGCKARGGVNAAAPILYERNICGKCTESAKNDEVRPFSSCVCCCVLLVLLNPYNEQMRLSERKQKKKRPWPGSDGSWVRGTNAIVALLCSDHAILCKDALSHILCVNCHIPDQWSRRRQRDMSGLVRKLNV</sequence>
<organism evidence="1">
    <name type="scientific">Tetraodon nigroviridis</name>
    <name type="common">Spotted green pufferfish</name>
    <name type="synonym">Chelonodon nigroviridis</name>
    <dbReference type="NCBI Taxonomy" id="99883"/>
    <lineage>
        <taxon>Eukaryota</taxon>
        <taxon>Metazoa</taxon>
        <taxon>Chordata</taxon>
        <taxon>Craniata</taxon>
        <taxon>Vertebrata</taxon>
        <taxon>Euteleostomi</taxon>
        <taxon>Actinopterygii</taxon>
        <taxon>Neopterygii</taxon>
        <taxon>Teleostei</taxon>
        <taxon>Neoteleostei</taxon>
        <taxon>Acanthomorphata</taxon>
        <taxon>Eupercaria</taxon>
        <taxon>Tetraodontiformes</taxon>
        <taxon>Tetradontoidea</taxon>
        <taxon>Tetraodontidae</taxon>
        <taxon>Tetraodon</taxon>
    </lineage>
</organism>
<protein>
    <submittedName>
        <fullName evidence="1">(spotted green pufferfish) hypothetical protein</fullName>
    </submittedName>
</protein>
<dbReference type="KEGG" id="tng:GSTEN00019058G001"/>
<name>Q4SFK2_TETNG</name>
<accession>Q4SFK2</accession>
<dbReference type="EMBL" id="CAAE01014601">
    <property type="protein sequence ID" value="CAG00580.1"/>
    <property type="molecule type" value="Genomic_DNA"/>
</dbReference>
<dbReference type="OrthoDB" id="78824at2759"/>
<gene>
    <name evidence="1" type="ORF">GSTENG00019058001</name>
</gene>
<evidence type="ECO:0000313" key="1">
    <source>
        <dbReference type="EMBL" id="CAG00580.1"/>
    </source>
</evidence>